<dbReference type="OMA" id="MTCSYAD"/>
<reference evidence="8" key="1">
    <citation type="journal article" date="2017" name="Nat. Commun.">
        <title>The asparagus genome sheds light on the origin and evolution of a young Y chromosome.</title>
        <authorList>
            <person name="Harkess A."/>
            <person name="Zhou J."/>
            <person name="Xu C."/>
            <person name="Bowers J.E."/>
            <person name="Van der Hulst R."/>
            <person name="Ayyampalayam S."/>
            <person name="Mercati F."/>
            <person name="Riccardi P."/>
            <person name="McKain M.R."/>
            <person name="Kakrana A."/>
            <person name="Tang H."/>
            <person name="Ray J."/>
            <person name="Groenendijk J."/>
            <person name="Arikit S."/>
            <person name="Mathioni S.M."/>
            <person name="Nakano M."/>
            <person name="Shan H."/>
            <person name="Telgmann-Rauber A."/>
            <person name="Kanno A."/>
            <person name="Yue Z."/>
            <person name="Chen H."/>
            <person name="Li W."/>
            <person name="Chen Y."/>
            <person name="Xu X."/>
            <person name="Zhang Y."/>
            <person name="Luo S."/>
            <person name="Chen H."/>
            <person name="Gao J."/>
            <person name="Mao Z."/>
            <person name="Pires J.C."/>
            <person name="Luo M."/>
            <person name="Kudrna D."/>
            <person name="Wing R.A."/>
            <person name="Meyers B.C."/>
            <person name="Yi K."/>
            <person name="Kong H."/>
            <person name="Lavrijsen P."/>
            <person name="Sunseri F."/>
            <person name="Falavigna A."/>
            <person name="Ye Y."/>
            <person name="Leebens-Mack J.H."/>
            <person name="Chen G."/>
        </authorList>
    </citation>
    <scope>NUCLEOTIDE SEQUENCE [LARGE SCALE GENOMIC DNA]</scope>
    <source>
        <strain evidence="8">cv. DH0086</strain>
    </source>
</reference>
<dbReference type="GO" id="GO:0003682">
    <property type="term" value="F:chromatin binding"/>
    <property type="evidence" value="ECO:0007669"/>
    <property type="project" value="TreeGrafter"/>
</dbReference>
<evidence type="ECO:0000256" key="2">
    <source>
        <dbReference type="ARBA" id="ARBA00009870"/>
    </source>
</evidence>
<feature type="region of interest" description="Disordered" evidence="4">
    <location>
        <begin position="472"/>
        <end position="499"/>
    </location>
</feature>
<gene>
    <name evidence="7" type="ORF">A4U43_C02F10030</name>
</gene>
<dbReference type="Gramene" id="ONK77738">
    <property type="protein sequence ID" value="ONK77738"/>
    <property type="gene ID" value="A4U43_C02F10030"/>
</dbReference>
<proteinExistence type="inferred from homology"/>
<dbReference type="Pfam" id="PF04824">
    <property type="entry name" value="Rad21_Rec8"/>
    <property type="match status" value="1"/>
</dbReference>
<dbReference type="GO" id="GO:0008278">
    <property type="term" value="C:cohesin complex"/>
    <property type="evidence" value="ECO:0007669"/>
    <property type="project" value="InterPro"/>
</dbReference>
<dbReference type="AlphaFoldDB" id="A0A5P1FHE1"/>
<feature type="region of interest" description="Disordered" evidence="4">
    <location>
        <begin position="264"/>
        <end position="354"/>
    </location>
</feature>
<dbReference type="GO" id="GO:0007062">
    <property type="term" value="P:sister chromatid cohesion"/>
    <property type="evidence" value="ECO:0007669"/>
    <property type="project" value="InterPro"/>
</dbReference>
<dbReference type="GO" id="GO:1990414">
    <property type="term" value="P:replication-born double-strand break repair via sister chromatid exchange"/>
    <property type="evidence" value="ECO:0007669"/>
    <property type="project" value="TreeGrafter"/>
</dbReference>
<sequence length="613" mass="69689">MFHSQSLLSRKGPLGNIWIAAYCLKKLKRQQIDDTDIISSIDKIIPEIQISYRVLAQLLLGVVRIFSKKVDYLYHDCNEAITNIRRSFITIHITAQNKSNHGRRHAANRKENKEPQHDLPLASEVTHSREHNISAPKNGAHEVQMEAICAPYHDATITLPECFELDAFNLDAADKGETVKPHEKPAISEDEWTNDKNNQHSFLHECNRREVDIHAEFNSACFSPVDDVIQSNMMDLEFAEVCNSRNEEVRGMVAESEINGGLKACSTDGSHLHDNHQERQVHSPNLQGKMHVQKEVQFDEPEDRCRPVSDTTLSNKGEPRDPTEGNSAVRNLNTSPLVSGLPSPQFAVTTPARKETRRMYRKRKILYDETIVLSNGTMRMWIQDASDLVGKRRKVPLTSLDAWRAYRITYLHQNFTDPVIPYISSEDNDILRKKLSDYLTQKKTTVSSIDESNLQHEISDKSMDPHDLQQENTFCGSPRRANYSEISTPDRSEGRMRESSPIAIPSSAFDMIDKALESFEKESDEPDGGWSVRARAVANYLYNKFLYLKEKNRKESLNLGSILEGQTRAKSARFFYETLTLKAKGCIDVEQGAPYADIIVSATPQLESLFKNQ</sequence>
<evidence type="ECO:0008006" key="9">
    <source>
        <dbReference type="Google" id="ProtNLM"/>
    </source>
</evidence>
<name>A0A5P1FHE1_ASPOF</name>
<comment type="similarity">
    <text evidence="2">Belongs to the rad21 family.</text>
</comment>
<feature type="compositionally biased region" description="Basic and acidic residues" evidence="4">
    <location>
        <begin position="292"/>
        <end position="307"/>
    </location>
</feature>
<evidence type="ECO:0000313" key="7">
    <source>
        <dbReference type="EMBL" id="ONK77738.1"/>
    </source>
</evidence>
<evidence type="ECO:0000256" key="3">
    <source>
        <dbReference type="ARBA" id="ARBA00023242"/>
    </source>
</evidence>
<dbReference type="InterPro" id="IPR006910">
    <property type="entry name" value="Rad21_Rec8_N"/>
</dbReference>
<comment type="subcellular location">
    <subcellularLocation>
        <location evidence="1">Nucleus</location>
    </subcellularLocation>
</comment>
<dbReference type="CDD" id="cd21793">
    <property type="entry name" value="Rad21_Rec8_M_AtSYN1-like"/>
    <property type="match status" value="1"/>
</dbReference>
<feature type="domain" description="Rad21/Rec8-like protein N-terminal" evidence="6">
    <location>
        <begin position="1"/>
        <end position="98"/>
    </location>
</feature>
<dbReference type="EMBL" id="CM007382">
    <property type="protein sequence ID" value="ONK77738.1"/>
    <property type="molecule type" value="Genomic_DNA"/>
</dbReference>
<evidence type="ECO:0000259" key="6">
    <source>
        <dbReference type="Pfam" id="PF04825"/>
    </source>
</evidence>
<feature type="compositionally biased region" description="Basic and acidic residues" evidence="4">
    <location>
        <begin position="270"/>
        <end position="281"/>
    </location>
</feature>
<dbReference type="Proteomes" id="UP000243459">
    <property type="component" value="Chromosome 2"/>
</dbReference>
<keyword evidence="3" id="KW-0539">Nucleus</keyword>
<dbReference type="InterPro" id="IPR036390">
    <property type="entry name" value="WH_DNA-bd_sf"/>
</dbReference>
<evidence type="ECO:0000313" key="8">
    <source>
        <dbReference type="Proteomes" id="UP000243459"/>
    </source>
</evidence>
<feature type="domain" description="Rad21/Rec8-like protein C-terminal eukaryotic" evidence="5">
    <location>
        <begin position="554"/>
        <end position="605"/>
    </location>
</feature>
<dbReference type="PANTHER" id="PTHR12585:SF73">
    <property type="entry name" value="SISTER CHROMATID COHESION 1 PROTEIN 2"/>
    <property type="match status" value="1"/>
</dbReference>
<protein>
    <recommendedName>
        <fullName evidence="9">Rad21/Rec8-like protein N-terminal domain-containing protein</fullName>
    </recommendedName>
</protein>
<organism evidence="7 8">
    <name type="scientific">Asparagus officinalis</name>
    <name type="common">Garden asparagus</name>
    <dbReference type="NCBI Taxonomy" id="4686"/>
    <lineage>
        <taxon>Eukaryota</taxon>
        <taxon>Viridiplantae</taxon>
        <taxon>Streptophyta</taxon>
        <taxon>Embryophyta</taxon>
        <taxon>Tracheophyta</taxon>
        <taxon>Spermatophyta</taxon>
        <taxon>Magnoliopsida</taxon>
        <taxon>Liliopsida</taxon>
        <taxon>Asparagales</taxon>
        <taxon>Asparagaceae</taxon>
        <taxon>Asparagoideae</taxon>
        <taxon>Asparagus</taxon>
    </lineage>
</organism>
<evidence type="ECO:0000256" key="4">
    <source>
        <dbReference type="SAM" id="MobiDB-lite"/>
    </source>
</evidence>
<dbReference type="GO" id="GO:0005634">
    <property type="term" value="C:nucleus"/>
    <property type="evidence" value="ECO:0007669"/>
    <property type="project" value="UniProtKB-SubCell"/>
</dbReference>
<dbReference type="SUPFAM" id="SSF46785">
    <property type="entry name" value="Winged helix' DNA-binding domain"/>
    <property type="match status" value="1"/>
</dbReference>
<dbReference type="InterPro" id="IPR023093">
    <property type="entry name" value="ScpA-like_C"/>
</dbReference>
<evidence type="ECO:0000259" key="5">
    <source>
        <dbReference type="Pfam" id="PF04824"/>
    </source>
</evidence>
<feature type="compositionally biased region" description="Basic and acidic residues" evidence="4">
    <location>
        <begin position="488"/>
        <end position="498"/>
    </location>
</feature>
<accession>A0A5P1FHE1</accession>
<dbReference type="InterPro" id="IPR006909">
    <property type="entry name" value="Rad21/Rec8_C_eu"/>
</dbReference>
<dbReference type="Gene3D" id="1.10.10.580">
    <property type="entry name" value="Structural maintenance of chromosome 1. Chain E"/>
    <property type="match status" value="1"/>
</dbReference>
<dbReference type="InterPro" id="IPR039781">
    <property type="entry name" value="Rad21/Rec8-like"/>
</dbReference>
<evidence type="ECO:0000256" key="1">
    <source>
        <dbReference type="ARBA" id="ARBA00004123"/>
    </source>
</evidence>
<feature type="compositionally biased region" description="Polar residues" evidence="4">
    <location>
        <begin position="324"/>
        <end position="337"/>
    </location>
</feature>
<feature type="compositionally biased region" description="Basic and acidic residues" evidence="4">
    <location>
        <begin position="108"/>
        <end position="117"/>
    </location>
</feature>
<keyword evidence="8" id="KW-1185">Reference proteome</keyword>
<dbReference type="Pfam" id="PF04825">
    <property type="entry name" value="Rad21_Rec8_N"/>
    <property type="match status" value="1"/>
</dbReference>
<dbReference type="PANTHER" id="PTHR12585">
    <property type="entry name" value="SCC1 / RAD21 FAMILY MEMBER"/>
    <property type="match status" value="1"/>
</dbReference>
<feature type="region of interest" description="Disordered" evidence="4">
    <location>
        <begin position="99"/>
        <end position="130"/>
    </location>
</feature>